<protein>
    <submittedName>
        <fullName evidence="1">Uncharacterized protein</fullName>
    </submittedName>
</protein>
<dbReference type="EMBL" id="JAPZBT010000001">
    <property type="protein sequence ID" value="KAJ5384725.1"/>
    <property type="molecule type" value="Genomic_DNA"/>
</dbReference>
<dbReference type="Proteomes" id="UP001147752">
    <property type="component" value="Unassembled WGS sequence"/>
</dbReference>
<evidence type="ECO:0000313" key="1">
    <source>
        <dbReference type="EMBL" id="KAJ5384725.1"/>
    </source>
</evidence>
<proteinExistence type="predicted"/>
<reference evidence="1" key="2">
    <citation type="journal article" date="2023" name="IMA Fungus">
        <title>Comparative genomic study of the Penicillium genus elucidates a diverse pangenome and 15 lateral gene transfer events.</title>
        <authorList>
            <person name="Petersen C."/>
            <person name="Sorensen T."/>
            <person name="Nielsen M.R."/>
            <person name="Sondergaard T.E."/>
            <person name="Sorensen J.L."/>
            <person name="Fitzpatrick D.A."/>
            <person name="Frisvad J.C."/>
            <person name="Nielsen K.L."/>
        </authorList>
    </citation>
    <scope>NUCLEOTIDE SEQUENCE</scope>
    <source>
        <strain evidence="1">IBT 3081</strain>
    </source>
</reference>
<name>A0A9W9SUD3_9EURO</name>
<comment type="caution">
    <text evidence="1">The sequence shown here is derived from an EMBL/GenBank/DDBJ whole genome shotgun (WGS) entry which is preliminary data.</text>
</comment>
<dbReference type="GeneID" id="81459549"/>
<dbReference type="RefSeq" id="XP_056584501.1">
    <property type="nucleotide sequence ID" value="XM_056720366.1"/>
</dbReference>
<organism evidence="1 2">
    <name type="scientific">Penicillium concentricum</name>
    <dbReference type="NCBI Taxonomy" id="293559"/>
    <lineage>
        <taxon>Eukaryota</taxon>
        <taxon>Fungi</taxon>
        <taxon>Dikarya</taxon>
        <taxon>Ascomycota</taxon>
        <taxon>Pezizomycotina</taxon>
        <taxon>Eurotiomycetes</taxon>
        <taxon>Eurotiomycetidae</taxon>
        <taxon>Eurotiales</taxon>
        <taxon>Aspergillaceae</taxon>
        <taxon>Penicillium</taxon>
    </lineage>
</organism>
<dbReference type="OrthoDB" id="4354024at2759"/>
<reference evidence="1" key="1">
    <citation type="submission" date="2022-12" db="EMBL/GenBank/DDBJ databases">
        <authorList>
            <person name="Petersen C."/>
        </authorList>
    </citation>
    <scope>NUCLEOTIDE SEQUENCE</scope>
    <source>
        <strain evidence="1">IBT 3081</strain>
    </source>
</reference>
<gene>
    <name evidence="1" type="ORF">N7517_002636</name>
</gene>
<sequence>MSLDEDFCFPFPRISLRAAETTLIVQQVWLLGTRDVKRAIKRQHKPNARTASLVSTCQALRKYRYWPLRKRKALAKNNILKNYAHCMASKLTARALAMLSLLAWHFDSKMVPLPRRLLIFFADPYKKFDTVCRSIHLSYTKMYGPDTLVNFSRRLRKLLGLLEWHVIKGDAVLYT</sequence>
<dbReference type="AlphaFoldDB" id="A0A9W9SUD3"/>
<evidence type="ECO:0000313" key="2">
    <source>
        <dbReference type="Proteomes" id="UP001147752"/>
    </source>
</evidence>
<accession>A0A9W9SUD3</accession>
<keyword evidence="2" id="KW-1185">Reference proteome</keyword>